<name>A0A4Q8QJF6_9FLAO</name>
<dbReference type="InterPro" id="IPR036849">
    <property type="entry name" value="Enolase-like_C_sf"/>
</dbReference>
<dbReference type="SMART" id="SM00922">
    <property type="entry name" value="MR_MLE"/>
    <property type="match status" value="1"/>
</dbReference>
<evidence type="ECO:0000256" key="5">
    <source>
        <dbReference type="PIRSR" id="PIRSR634603-1"/>
    </source>
</evidence>
<gene>
    <name evidence="9" type="ORF">EW142_03485</name>
</gene>
<feature type="active site" description="Proton acceptor; specific for (R)-substrate epimerization" evidence="5">
    <location>
        <position position="155"/>
    </location>
</feature>
<keyword evidence="10" id="KW-1185">Reference proteome</keyword>
<dbReference type="Pfam" id="PF13378">
    <property type="entry name" value="MR_MLE_C"/>
    <property type="match status" value="1"/>
</dbReference>
<evidence type="ECO:0000256" key="7">
    <source>
        <dbReference type="RuleBase" id="RU366006"/>
    </source>
</evidence>
<keyword evidence="2 6" id="KW-0479">Metal-binding</keyword>
<dbReference type="Gene3D" id="3.20.20.120">
    <property type="entry name" value="Enolase-like C-terminal domain"/>
    <property type="match status" value="1"/>
</dbReference>
<dbReference type="InterPro" id="IPR013341">
    <property type="entry name" value="Mandelate_racemase_N_dom"/>
</dbReference>
<reference evidence="9 10" key="1">
    <citation type="submission" date="2019-02" db="EMBL/GenBank/DDBJ databases">
        <title>Draft genome sequence of Muricauda sp. 176CP4-71.</title>
        <authorList>
            <person name="Park J.-S."/>
        </authorList>
    </citation>
    <scope>NUCLEOTIDE SEQUENCE [LARGE SCALE GENOMIC DNA]</scope>
    <source>
        <strain evidence="9 10">176CP4-71</strain>
    </source>
</reference>
<organism evidence="9 10">
    <name type="scientific">Flagellimonas allohymeniacidonis</name>
    <dbReference type="NCBI Taxonomy" id="2517819"/>
    <lineage>
        <taxon>Bacteria</taxon>
        <taxon>Pseudomonadati</taxon>
        <taxon>Bacteroidota</taxon>
        <taxon>Flavobacteriia</taxon>
        <taxon>Flavobacteriales</taxon>
        <taxon>Flavobacteriaceae</taxon>
        <taxon>Flagellimonas</taxon>
    </lineage>
</organism>
<feature type="active site" description="Proton acceptor; specific for (S)-substrate epimerization" evidence="5">
    <location>
        <position position="259"/>
    </location>
</feature>
<dbReference type="OrthoDB" id="9775391at2"/>
<dbReference type="SUPFAM" id="SSF51604">
    <property type="entry name" value="Enolase C-terminal domain-like"/>
    <property type="match status" value="1"/>
</dbReference>
<dbReference type="PANTHER" id="PTHR48073:SF2">
    <property type="entry name" value="O-SUCCINYLBENZOATE SYNTHASE"/>
    <property type="match status" value="1"/>
</dbReference>
<dbReference type="SFLD" id="SFLDS00001">
    <property type="entry name" value="Enolase"/>
    <property type="match status" value="1"/>
</dbReference>
<dbReference type="EC" id="5.1.1.-" evidence="7"/>
<dbReference type="GO" id="GO:0009063">
    <property type="term" value="P:amino acid catabolic process"/>
    <property type="evidence" value="ECO:0007669"/>
    <property type="project" value="InterPro"/>
</dbReference>
<evidence type="ECO:0000256" key="4">
    <source>
        <dbReference type="ARBA" id="ARBA00023235"/>
    </source>
</evidence>
<dbReference type="InterPro" id="IPR029065">
    <property type="entry name" value="Enolase_C-like"/>
</dbReference>
<dbReference type="RefSeq" id="WP_130609705.1">
    <property type="nucleotide sequence ID" value="NZ_SGIU01000001.1"/>
</dbReference>
<feature type="domain" description="Mandelate racemase/muconate lactonizing enzyme C-terminal" evidence="8">
    <location>
        <begin position="133"/>
        <end position="233"/>
    </location>
</feature>
<evidence type="ECO:0000259" key="8">
    <source>
        <dbReference type="SMART" id="SM00922"/>
    </source>
</evidence>
<dbReference type="EMBL" id="SGIU01000001">
    <property type="protein sequence ID" value="TAI48873.1"/>
    <property type="molecule type" value="Genomic_DNA"/>
</dbReference>
<comment type="caution">
    <text evidence="9">The sequence shown here is derived from an EMBL/GenBank/DDBJ whole genome shotgun (WGS) entry which is preliminary data.</text>
</comment>
<evidence type="ECO:0000313" key="10">
    <source>
        <dbReference type="Proteomes" id="UP000291981"/>
    </source>
</evidence>
<keyword evidence="3 6" id="KW-0460">Magnesium</keyword>
<protein>
    <recommendedName>
        <fullName evidence="7">Dipeptide epimerase</fullName>
        <ecNumber evidence="7">5.1.1.-</ecNumber>
    </recommendedName>
</protein>
<evidence type="ECO:0000256" key="1">
    <source>
        <dbReference type="ARBA" id="ARBA00008031"/>
    </source>
</evidence>
<dbReference type="GO" id="GO:0016855">
    <property type="term" value="F:racemase and epimerase activity, acting on amino acids and derivatives"/>
    <property type="evidence" value="ECO:0007669"/>
    <property type="project" value="UniProtKB-UniRule"/>
</dbReference>
<dbReference type="PANTHER" id="PTHR48073">
    <property type="entry name" value="O-SUCCINYLBENZOATE SYNTHASE-RELATED"/>
    <property type="match status" value="1"/>
</dbReference>
<dbReference type="InterPro" id="IPR018110">
    <property type="entry name" value="Mandel_Rmase/mucon_lact_enz_CS"/>
</dbReference>
<evidence type="ECO:0000256" key="3">
    <source>
        <dbReference type="ARBA" id="ARBA00022842"/>
    </source>
</evidence>
<accession>A0A4Q8QJF6</accession>
<sequence length="352" mass="38729">MKIDFNIIYLKKLFPLRISRGVRDGQHNLFISVEDEGHVGWGEASPGESEGAATAEETQSHLEKFLSLDLELSSPFSVHDLAVKEKVAPCALAALDIALWDLKAKKANMPLYQLFGYPKPKIATSITLGIMSPEEARERLPLILENQGIRTLKVKLGSNEGIEADKAMYQEVLEYHKKYPISIRVDANGGWTVDEAQQMMQWLADRECEYVEQPLEKGSEENLSYLFKNRPLPIFVDESCRFATDIPKWSNYVDGVNLKLMKCGGVTGALQIISTAKAFGLKTMIGCMGETSISIAAGASVSGVLDHIDLDSHLNLNPDPCEGAPLVNEVITPPNVPGHGGRFKNQFAPSSQ</sequence>
<evidence type="ECO:0000313" key="9">
    <source>
        <dbReference type="EMBL" id="TAI48873.1"/>
    </source>
</evidence>
<proteinExistence type="inferred from homology"/>
<dbReference type="GO" id="GO:0000287">
    <property type="term" value="F:magnesium ion binding"/>
    <property type="evidence" value="ECO:0007669"/>
    <property type="project" value="UniProtKB-ARBA"/>
</dbReference>
<dbReference type="CDD" id="cd03319">
    <property type="entry name" value="L-Ala-DL-Glu_epimerase"/>
    <property type="match status" value="1"/>
</dbReference>
<dbReference type="InterPro" id="IPR013342">
    <property type="entry name" value="Mandelate_racemase_C"/>
</dbReference>
<dbReference type="Proteomes" id="UP000291981">
    <property type="component" value="Unassembled WGS sequence"/>
</dbReference>
<evidence type="ECO:0000256" key="6">
    <source>
        <dbReference type="PIRSR" id="PIRSR634603-3"/>
    </source>
</evidence>
<dbReference type="InterPro" id="IPR034603">
    <property type="entry name" value="Dipeptide_epimerase"/>
</dbReference>
<dbReference type="AlphaFoldDB" id="A0A4Q8QJF6"/>
<dbReference type="Gene3D" id="3.30.390.10">
    <property type="entry name" value="Enolase-like, N-terminal domain"/>
    <property type="match status" value="1"/>
</dbReference>
<feature type="binding site" evidence="6">
    <location>
        <position position="237"/>
    </location>
    <ligand>
        <name>Mg(2+)</name>
        <dbReference type="ChEBI" id="CHEBI:18420"/>
    </ligand>
</feature>
<dbReference type="PROSITE" id="PS00909">
    <property type="entry name" value="MR_MLE_2"/>
    <property type="match status" value="1"/>
</dbReference>
<dbReference type="PROSITE" id="PS00908">
    <property type="entry name" value="MR_MLE_1"/>
    <property type="match status" value="1"/>
</dbReference>
<dbReference type="SFLD" id="SFLDG00180">
    <property type="entry name" value="muconate_cycloisomerase"/>
    <property type="match status" value="1"/>
</dbReference>
<feature type="binding site" evidence="6">
    <location>
        <position position="186"/>
    </location>
    <ligand>
        <name>Mg(2+)</name>
        <dbReference type="ChEBI" id="CHEBI:18420"/>
    </ligand>
</feature>
<feature type="binding site" evidence="6">
    <location>
        <position position="212"/>
    </location>
    <ligand>
        <name>Mg(2+)</name>
        <dbReference type="ChEBI" id="CHEBI:18420"/>
    </ligand>
</feature>
<comment type="cofactor">
    <cofactor evidence="6 7">
        <name>Mg(2+)</name>
        <dbReference type="ChEBI" id="CHEBI:18420"/>
    </cofactor>
    <text evidence="6 7">Binds 1 Mg(2+) ion per subunit.</text>
</comment>
<dbReference type="GO" id="GO:0006518">
    <property type="term" value="P:peptide metabolic process"/>
    <property type="evidence" value="ECO:0007669"/>
    <property type="project" value="UniProtKB-ARBA"/>
</dbReference>
<dbReference type="Pfam" id="PF02746">
    <property type="entry name" value="MR_MLE_N"/>
    <property type="match status" value="1"/>
</dbReference>
<comment type="similarity">
    <text evidence="1 7">Belongs to the mandelate racemase/muconate lactonizing enzyme family.</text>
</comment>
<dbReference type="SUPFAM" id="SSF54826">
    <property type="entry name" value="Enolase N-terminal domain-like"/>
    <property type="match status" value="1"/>
</dbReference>
<dbReference type="InterPro" id="IPR029017">
    <property type="entry name" value="Enolase-like_N"/>
</dbReference>
<evidence type="ECO:0000256" key="2">
    <source>
        <dbReference type="ARBA" id="ARBA00022723"/>
    </source>
</evidence>
<keyword evidence="4 7" id="KW-0413">Isomerase</keyword>